<dbReference type="PROSITE" id="PS50850">
    <property type="entry name" value="MFS"/>
    <property type="match status" value="1"/>
</dbReference>
<feature type="transmembrane region" description="Helical" evidence="4">
    <location>
        <begin position="331"/>
        <end position="355"/>
    </location>
</feature>
<evidence type="ECO:0000256" key="2">
    <source>
        <dbReference type="ARBA" id="ARBA00022989"/>
    </source>
</evidence>
<evidence type="ECO:0000256" key="4">
    <source>
        <dbReference type="SAM" id="Phobius"/>
    </source>
</evidence>
<evidence type="ECO:0000256" key="1">
    <source>
        <dbReference type="ARBA" id="ARBA00022692"/>
    </source>
</evidence>
<dbReference type="Proteomes" id="UP000050786">
    <property type="component" value="Unassembled WGS sequence"/>
</dbReference>
<dbReference type="GO" id="GO:0022857">
    <property type="term" value="F:transmembrane transporter activity"/>
    <property type="evidence" value="ECO:0007669"/>
    <property type="project" value="InterPro"/>
</dbReference>
<dbReference type="InterPro" id="IPR011701">
    <property type="entry name" value="MFS"/>
</dbReference>
<dbReference type="InterPro" id="IPR036259">
    <property type="entry name" value="MFS_trans_sf"/>
</dbReference>
<feature type="transmembrane region" description="Helical" evidence="4">
    <location>
        <begin position="150"/>
        <end position="169"/>
    </location>
</feature>
<feature type="transmembrane region" description="Helical" evidence="4">
    <location>
        <begin position="304"/>
        <end position="325"/>
    </location>
</feature>
<name>A0A0P1E3Z3_9RHOB</name>
<evidence type="ECO:0000259" key="5">
    <source>
        <dbReference type="PROSITE" id="PS50850"/>
    </source>
</evidence>
<dbReference type="RefSeq" id="WP_058271875.1">
    <property type="nucleotide sequence ID" value="NZ_CYPS01000008.1"/>
</dbReference>
<feature type="transmembrane region" description="Helical" evidence="4">
    <location>
        <begin position="83"/>
        <end position="102"/>
    </location>
</feature>
<feature type="transmembrane region" description="Helical" evidence="4">
    <location>
        <begin position="16"/>
        <end position="34"/>
    </location>
</feature>
<dbReference type="Pfam" id="PF07690">
    <property type="entry name" value="MFS_1"/>
    <property type="match status" value="1"/>
</dbReference>
<dbReference type="PANTHER" id="PTHR23526">
    <property type="entry name" value="INTEGRAL MEMBRANE TRANSPORT PROTEIN-RELATED"/>
    <property type="match status" value="1"/>
</dbReference>
<feature type="transmembrane region" description="Helical" evidence="4">
    <location>
        <begin position="108"/>
        <end position="129"/>
    </location>
</feature>
<evidence type="ECO:0000313" key="7">
    <source>
        <dbReference type="Proteomes" id="UP000050786"/>
    </source>
</evidence>
<feature type="transmembrane region" description="Helical" evidence="4">
    <location>
        <begin position="397"/>
        <end position="415"/>
    </location>
</feature>
<dbReference type="InterPro" id="IPR052528">
    <property type="entry name" value="Sugar_transport-like"/>
</dbReference>
<keyword evidence="3 4" id="KW-0472">Membrane</keyword>
<dbReference type="Gene3D" id="1.20.1250.20">
    <property type="entry name" value="MFS general substrate transporter like domains"/>
    <property type="match status" value="1"/>
</dbReference>
<evidence type="ECO:0000313" key="6">
    <source>
        <dbReference type="EMBL" id="CUH41808.1"/>
    </source>
</evidence>
<organism evidence="6 7">
    <name type="scientific">Ruegeria atlantica</name>
    <dbReference type="NCBI Taxonomy" id="81569"/>
    <lineage>
        <taxon>Bacteria</taxon>
        <taxon>Pseudomonadati</taxon>
        <taxon>Pseudomonadota</taxon>
        <taxon>Alphaproteobacteria</taxon>
        <taxon>Rhodobacterales</taxon>
        <taxon>Roseobacteraceae</taxon>
        <taxon>Ruegeria</taxon>
    </lineage>
</organism>
<dbReference type="InterPro" id="IPR020846">
    <property type="entry name" value="MFS_dom"/>
</dbReference>
<feature type="transmembrane region" description="Helical" evidence="4">
    <location>
        <begin position="243"/>
        <end position="262"/>
    </location>
</feature>
<dbReference type="SUPFAM" id="SSF103473">
    <property type="entry name" value="MFS general substrate transporter"/>
    <property type="match status" value="1"/>
</dbReference>
<reference evidence="7" key="1">
    <citation type="submission" date="2015-09" db="EMBL/GenBank/DDBJ databases">
        <authorList>
            <person name="Rodrigo-Torres L."/>
            <person name="Arahal D.R."/>
        </authorList>
    </citation>
    <scope>NUCLEOTIDE SEQUENCE [LARGE SCALE GENOMIC DNA]</scope>
    <source>
        <strain evidence="7">CECT 4293</strain>
    </source>
</reference>
<feature type="transmembrane region" description="Helical" evidence="4">
    <location>
        <begin position="367"/>
        <end position="391"/>
    </location>
</feature>
<gene>
    <name evidence="6" type="ORF">RUM4293_00689</name>
</gene>
<feature type="domain" description="Major facilitator superfamily (MFS) profile" evidence="5">
    <location>
        <begin position="184"/>
        <end position="422"/>
    </location>
</feature>
<keyword evidence="1 4" id="KW-0812">Transmembrane</keyword>
<proteinExistence type="predicted"/>
<feature type="transmembrane region" description="Helical" evidence="4">
    <location>
        <begin position="40"/>
        <end position="62"/>
    </location>
</feature>
<keyword evidence="7" id="KW-1185">Reference proteome</keyword>
<dbReference type="EMBL" id="CYPS01000008">
    <property type="protein sequence ID" value="CUH41808.1"/>
    <property type="molecule type" value="Genomic_DNA"/>
</dbReference>
<accession>A0A0P1E3Z3</accession>
<dbReference type="AlphaFoldDB" id="A0A0P1E3Z3"/>
<feature type="transmembrane region" description="Helical" evidence="4">
    <location>
        <begin position="181"/>
        <end position="202"/>
    </location>
</feature>
<feature type="transmembrane region" description="Helical" evidence="4">
    <location>
        <begin position="274"/>
        <end position="295"/>
    </location>
</feature>
<evidence type="ECO:0000256" key="3">
    <source>
        <dbReference type="ARBA" id="ARBA00023136"/>
    </source>
</evidence>
<sequence length="422" mass="45618">MADTYSQKQPSEGRNYFLIFWSGALATIGGQLINPNLVLPFLYLALGAPTFFAGMLLPFVTGSRLVAEIFVAPFINRATRAKLAVYAPNLLTAAVLAAVALFSTKLPGVMIVLLFLTTAMVLGLCQGITSLGTSQIYGISVPEAKRNRMVFAQATISGVLAIIVVLITRDLLSGDQPMQRHIVVLWCGVIAMFAAGVAFAGVRLLEDEQRAPLPEPKKKPKPLTELATGFKTGMAYPWYRKFLSARLIFVSVELAMPFYTIHAATLHMGTKHSLSYFVIGASLGMVIGSLLWGWLSDRVSVKPVMWLGCMIAAISALMALGFTFLGYAQNVWVYALVILLLSLGGNGVTYGRYLYLIQMSVEKERPYLVALGDVSAGLVGIVFAAILGAVAHLHDPITPIVVLVVLNTIAMLYAFRLPPVKS</sequence>
<keyword evidence="2 4" id="KW-1133">Transmembrane helix</keyword>
<protein>
    <submittedName>
        <fullName evidence="6">Major Facilitator Superfamily protein</fullName>
    </submittedName>
</protein>
<dbReference type="PANTHER" id="PTHR23526:SF2">
    <property type="entry name" value="MAJOR FACILITATOR SUPERFAMILY (MFS) PROFILE DOMAIN-CONTAINING PROTEIN"/>
    <property type="match status" value="1"/>
</dbReference>